<keyword evidence="5" id="KW-0813">Transport</keyword>
<evidence type="ECO:0000256" key="9">
    <source>
        <dbReference type="ARBA" id="ARBA00022967"/>
    </source>
</evidence>
<evidence type="ECO:0000256" key="13">
    <source>
        <dbReference type="ARBA" id="ARBA00023075"/>
    </source>
</evidence>
<dbReference type="PANTHER" id="PTHR46552:SF1">
    <property type="entry name" value="NADH-UBIQUINONE OXIDOREDUCTASE CHAIN 2"/>
    <property type="match status" value="1"/>
</dbReference>
<evidence type="ECO:0000256" key="6">
    <source>
        <dbReference type="ARBA" id="ARBA00022660"/>
    </source>
</evidence>
<evidence type="ECO:0000256" key="11">
    <source>
        <dbReference type="ARBA" id="ARBA00022989"/>
    </source>
</evidence>
<evidence type="ECO:0000256" key="3">
    <source>
        <dbReference type="ARBA" id="ARBA00012944"/>
    </source>
</evidence>
<evidence type="ECO:0000259" key="18">
    <source>
        <dbReference type="Pfam" id="PF00361"/>
    </source>
</evidence>
<feature type="transmembrane region" description="Helical" evidence="17">
    <location>
        <begin position="324"/>
        <end position="344"/>
    </location>
</feature>
<dbReference type="InterPro" id="IPR010933">
    <property type="entry name" value="NADH_DH_su2_C"/>
</dbReference>
<dbReference type="AlphaFoldDB" id="A0A6C0FGP9"/>
<comment type="subcellular location">
    <subcellularLocation>
        <location evidence="1 17">Mitochondrion inner membrane</location>
        <topology evidence="1 17">Multi-pass membrane protein</topology>
    </subcellularLocation>
</comment>
<organism evidence="20">
    <name type="scientific">Stephanometra indica</name>
    <dbReference type="NCBI Taxonomy" id="706660"/>
    <lineage>
        <taxon>Eukaryota</taxon>
        <taxon>Metazoa</taxon>
        <taxon>Echinodermata</taxon>
        <taxon>Pelmatozoa</taxon>
        <taxon>Crinoidea</taxon>
        <taxon>Articulata</taxon>
        <taxon>Comatulida</taxon>
        <taxon>Stephanometridae</taxon>
        <taxon>Stephanometra</taxon>
    </lineage>
</organism>
<dbReference type="PRINTS" id="PR01436">
    <property type="entry name" value="NADHDHGNASE2"/>
</dbReference>
<reference evidence="20" key="1">
    <citation type="submission" date="2017-09" db="EMBL/GenBank/DDBJ databases">
        <authorList>
            <person name="Zhang H.H."/>
            <person name="Lin Q.Q."/>
        </authorList>
    </citation>
    <scope>NUCLEOTIDE SEQUENCE</scope>
</reference>
<evidence type="ECO:0000256" key="2">
    <source>
        <dbReference type="ARBA" id="ARBA00007012"/>
    </source>
</evidence>
<feature type="transmembrane region" description="Helical" evidence="17">
    <location>
        <begin position="96"/>
        <end position="115"/>
    </location>
</feature>
<evidence type="ECO:0000256" key="16">
    <source>
        <dbReference type="ARBA" id="ARBA00049551"/>
    </source>
</evidence>
<accession>A0A6C0FGP9</accession>
<evidence type="ECO:0000256" key="10">
    <source>
        <dbReference type="ARBA" id="ARBA00022982"/>
    </source>
</evidence>
<keyword evidence="9 17" id="KW-1278">Translocase</keyword>
<reference evidence="20" key="2">
    <citation type="journal article" date="2019" name="Mitochondrial DNA Part B Resour">
        <title>Characterization and phylogenetic analysis of the complete mitochondrial genome of Stephnometra indica (Pelmatozoa: Crinoidea).</title>
        <authorList>
            <person name="Ma S."/>
            <person name="Zhang H."/>
            <person name="Wang X."/>
            <person name="Yin J."/>
            <person name="Shen P."/>
            <person name="Lin Q."/>
        </authorList>
    </citation>
    <scope>NUCLEOTIDE SEQUENCE</scope>
</reference>
<keyword evidence="13 17" id="KW-0830">Ubiquinone</keyword>
<dbReference type="Pfam" id="PF06444">
    <property type="entry name" value="NADH_dehy_S2_C"/>
    <property type="match status" value="1"/>
</dbReference>
<keyword evidence="15 17" id="KW-0472">Membrane</keyword>
<evidence type="ECO:0000256" key="4">
    <source>
        <dbReference type="ARBA" id="ARBA00021008"/>
    </source>
</evidence>
<dbReference type="GO" id="GO:0005743">
    <property type="term" value="C:mitochondrial inner membrane"/>
    <property type="evidence" value="ECO:0007669"/>
    <property type="project" value="UniProtKB-SubCell"/>
</dbReference>
<keyword evidence="12 17" id="KW-0520">NAD</keyword>
<evidence type="ECO:0000256" key="5">
    <source>
        <dbReference type="ARBA" id="ARBA00022448"/>
    </source>
</evidence>
<dbReference type="InterPro" id="IPR050175">
    <property type="entry name" value="Complex_I_Subunit_2"/>
</dbReference>
<feature type="transmembrane region" description="Helical" evidence="17">
    <location>
        <begin position="240"/>
        <end position="264"/>
    </location>
</feature>
<evidence type="ECO:0000256" key="15">
    <source>
        <dbReference type="ARBA" id="ARBA00023136"/>
    </source>
</evidence>
<geneLocation type="mitochondrion" evidence="20"/>
<protein>
    <recommendedName>
        <fullName evidence="4 17">NADH-ubiquinone oxidoreductase chain 2</fullName>
        <ecNumber evidence="3 17">7.1.1.2</ecNumber>
    </recommendedName>
</protein>
<feature type="domain" description="NADH dehydrogenase subunit 2 C-terminal" evidence="19">
    <location>
        <begin position="289"/>
        <end position="341"/>
    </location>
</feature>
<keyword evidence="14 17" id="KW-0496">Mitochondrion</keyword>
<keyword evidence="7 17" id="KW-0812">Transmembrane</keyword>
<evidence type="ECO:0000256" key="1">
    <source>
        <dbReference type="ARBA" id="ARBA00004448"/>
    </source>
</evidence>
<sequence length="345" mass="38504">MNRNITTFFTINILLGTIIAISSNNWFLIWIGLETNTISILPILLSNNNRRNTEASIKYFIIQALAAAIILNSALINVWNNGSWIINTPMNNVSSITIIIALFFKLGIAPFHFWFPEVINGINLTNGLILTTWQKIAPTIILINNNNNNSNIIIICTTISIIIGSWNGLNQTQTRKIMAFSSINHLGWIILISMFNQNISIIMLLIYIIINTAIFINLIINNTTNISNTNKNNITNPWNASTLSILLLSLGGLPPLTGFINKFISLNTIINSNNTIISIPLIIGSLISLFFYLRISFNTNLTNFPQNSIILINLRNNNNNNINSILNTISITGIIITPIIINFIN</sequence>
<keyword evidence="11 17" id="KW-1133">Transmembrane helix</keyword>
<feature type="transmembrane region" description="Helical" evidence="17">
    <location>
        <begin position="199"/>
        <end position="220"/>
    </location>
</feature>
<keyword evidence="8 17" id="KW-0999">Mitochondrion inner membrane</keyword>
<evidence type="ECO:0000256" key="8">
    <source>
        <dbReference type="ARBA" id="ARBA00022792"/>
    </source>
</evidence>
<evidence type="ECO:0000313" key="20">
    <source>
        <dbReference type="EMBL" id="QHT54544.1"/>
    </source>
</evidence>
<feature type="transmembrane region" description="Helical" evidence="17">
    <location>
        <begin position="276"/>
        <end position="295"/>
    </location>
</feature>
<dbReference type="GO" id="GO:0006120">
    <property type="term" value="P:mitochondrial electron transport, NADH to ubiquinone"/>
    <property type="evidence" value="ECO:0007669"/>
    <property type="project" value="InterPro"/>
</dbReference>
<dbReference type="EC" id="7.1.1.2" evidence="3 17"/>
<feature type="transmembrane region" description="Helical" evidence="17">
    <location>
        <begin position="5"/>
        <end position="21"/>
    </location>
</feature>
<dbReference type="EMBL" id="MF966246">
    <property type="protein sequence ID" value="QHT54544.1"/>
    <property type="molecule type" value="Genomic_DNA"/>
</dbReference>
<evidence type="ECO:0000256" key="12">
    <source>
        <dbReference type="ARBA" id="ARBA00023027"/>
    </source>
</evidence>
<comment type="function">
    <text evidence="17">Core subunit of the mitochondrial membrane respiratory chain NADH dehydrogenase (Complex I) which catalyzes electron transfer from NADH through the respiratory chain, using ubiquinone as an electron acceptor. Essential for the catalytic activity and assembly of complex I.</text>
</comment>
<dbReference type="Pfam" id="PF00361">
    <property type="entry name" value="Proton_antipo_M"/>
    <property type="match status" value="1"/>
</dbReference>
<dbReference type="PANTHER" id="PTHR46552">
    <property type="entry name" value="NADH-UBIQUINONE OXIDOREDUCTASE CHAIN 2"/>
    <property type="match status" value="1"/>
</dbReference>
<feature type="transmembrane region" description="Helical" evidence="17">
    <location>
        <begin position="150"/>
        <end position="169"/>
    </location>
</feature>
<keyword evidence="6 17" id="KW-0679">Respiratory chain</keyword>
<comment type="similarity">
    <text evidence="2 17">Belongs to the complex I subunit 2 family.</text>
</comment>
<gene>
    <name evidence="20" type="primary">nad2</name>
</gene>
<feature type="domain" description="NADH:quinone oxidoreductase/Mrp antiporter transmembrane" evidence="18">
    <location>
        <begin position="23"/>
        <end position="287"/>
    </location>
</feature>
<evidence type="ECO:0000256" key="14">
    <source>
        <dbReference type="ARBA" id="ARBA00023128"/>
    </source>
</evidence>
<evidence type="ECO:0000256" key="7">
    <source>
        <dbReference type="ARBA" id="ARBA00022692"/>
    </source>
</evidence>
<evidence type="ECO:0000259" key="19">
    <source>
        <dbReference type="Pfam" id="PF06444"/>
    </source>
</evidence>
<evidence type="ECO:0000256" key="17">
    <source>
        <dbReference type="RuleBase" id="RU003403"/>
    </source>
</evidence>
<comment type="catalytic activity">
    <reaction evidence="16 17">
        <text>a ubiquinone + NADH + 5 H(+)(in) = a ubiquinol + NAD(+) + 4 H(+)(out)</text>
        <dbReference type="Rhea" id="RHEA:29091"/>
        <dbReference type="Rhea" id="RHEA-COMP:9565"/>
        <dbReference type="Rhea" id="RHEA-COMP:9566"/>
        <dbReference type="ChEBI" id="CHEBI:15378"/>
        <dbReference type="ChEBI" id="CHEBI:16389"/>
        <dbReference type="ChEBI" id="CHEBI:17976"/>
        <dbReference type="ChEBI" id="CHEBI:57540"/>
        <dbReference type="ChEBI" id="CHEBI:57945"/>
        <dbReference type="EC" id="7.1.1.2"/>
    </reaction>
</comment>
<keyword evidence="10 17" id="KW-0249">Electron transport</keyword>
<proteinExistence type="inferred from homology"/>
<feature type="transmembrane region" description="Helical" evidence="17">
    <location>
        <begin position="57"/>
        <end position="76"/>
    </location>
</feature>
<dbReference type="GO" id="GO:0008137">
    <property type="term" value="F:NADH dehydrogenase (ubiquinone) activity"/>
    <property type="evidence" value="ECO:0007669"/>
    <property type="project" value="UniProtKB-EC"/>
</dbReference>
<dbReference type="InterPro" id="IPR001750">
    <property type="entry name" value="ND/Mrp_TM"/>
</dbReference>
<dbReference type="InterPro" id="IPR003917">
    <property type="entry name" value="NADH_UbQ_OxRdtase_chain2"/>
</dbReference>
<name>A0A6C0FGP9_9ECHI</name>